<feature type="transmembrane region" description="Helical" evidence="1">
    <location>
        <begin position="50"/>
        <end position="69"/>
    </location>
</feature>
<feature type="transmembrane region" description="Helical" evidence="1">
    <location>
        <begin position="22"/>
        <end position="44"/>
    </location>
</feature>
<dbReference type="Proteomes" id="UP000280668">
    <property type="component" value="Unassembled WGS sequence"/>
</dbReference>
<sequence>MSAEQLPIDPQRARAIAQEFDMLQGLILVPAGIGTVFFGVLYPISFTTGTLLLLAAIGLGMPLTTSWYAKHYGRVRTSRKRDAAAAVIALLVIAAHLVALGLDHFEQLPVMVSLLLAAVVLWVSIRVAARRLGMRAVDHLVPAALAVAALGPLAVGTGEFPAVPYFFVLTGTGLVILGFAWHHRLVNLLGDPHAA</sequence>
<organism evidence="2 3">
    <name type="scientific">Bogoriella caseilytica</name>
    <dbReference type="NCBI Taxonomy" id="56055"/>
    <lineage>
        <taxon>Bacteria</taxon>
        <taxon>Bacillati</taxon>
        <taxon>Actinomycetota</taxon>
        <taxon>Actinomycetes</taxon>
        <taxon>Micrococcales</taxon>
        <taxon>Bogoriellaceae</taxon>
        <taxon>Bogoriella</taxon>
    </lineage>
</organism>
<feature type="transmembrane region" description="Helical" evidence="1">
    <location>
        <begin position="162"/>
        <end position="181"/>
    </location>
</feature>
<name>A0A3N2BAW3_9MICO</name>
<dbReference type="AlphaFoldDB" id="A0A3N2BAW3"/>
<protein>
    <submittedName>
        <fullName evidence="2">Uncharacterized protein</fullName>
    </submittedName>
</protein>
<keyword evidence="1" id="KW-0472">Membrane</keyword>
<evidence type="ECO:0000256" key="1">
    <source>
        <dbReference type="SAM" id="Phobius"/>
    </source>
</evidence>
<evidence type="ECO:0000313" key="3">
    <source>
        <dbReference type="Proteomes" id="UP000280668"/>
    </source>
</evidence>
<dbReference type="EMBL" id="RKHK01000001">
    <property type="protein sequence ID" value="ROR72377.1"/>
    <property type="molecule type" value="Genomic_DNA"/>
</dbReference>
<evidence type="ECO:0000313" key="2">
    <source>
        <dbReference type="EMBL" id="ROR72377.1"/>
    </source>
</evidence>
<dbReference type="RefSeq" id="WP_123302947.1">
    <property type="nucleotide sequence ID" value="NZ_RKHK01000001.1"/>
</dbReference>
<keyword evidence="3" id="KW-1185">Reference proteome</keyword>
<proteinExistence type="predicted"/>
<feature type="transmembrane region" description="Helical" evidence="1">
    <location>
        <begin position="136"/>
        <end position="156"/>
    </location>
</feature>
<keyword evidence="1" id="KW-0812">Transmembrane</keyword>
<comment type="caution">
    <text evidence="2">The sequence shown here is derived from an EMBL/GenBank/DDBJ whole genome shotgun (WGS) entry which is preliminary data.</text>
</comment>
<keyword evidence="1" id="KW-1133">Transmembrane helix</keyword>
<gene>
    <name evidence="2" type="ORF">EDD31_0728</name>
</gene>
<feature type="transmembrane region" description="Helical" evidence="1">
    <location>
        <begin position="81"/>
        <end position="102"/>
    </location>
</feature>
<feature type="transmembrane region" description="Helical" evidence="1">
    <location>
        <begin position="108"/>
        <end position="129"/>
    </location>
</feature>
<reference evidence="2 3" key="1">
    <citation type="submission" date="2018-11" db="EMBL/GenBank/DDBJ databases">
        <title>Sequencing the genomes of 1000 actinobacteria strains.</title>
        <authorList>
            <person name="Klenk H.-P."/>
        </authorList>
    </citation>
    <scope>NUCLEOTIDE SEQUENCE [LARGE SCALE GENOMIC DNA]</scope>
    <source>
        <strain evidence="2 3">DSM 11294</strain>
    </source>
</reference>
<accession>A0A3N2BAW3</accession>